<dbReference type="RefSeq" id="WP_120028921.1">
    <property type="nucleotide sequence ID" value="NZ_QVMU01000001.1"/>
</dbReference>
<dbReference type="NCBIfam" id="NF033679">
    <property type="entry name" value="DNRLRE_dom"/>
    <property type="match status" value="1"/>
</dbReference>
<sequence>MQFKNITSDILPKLVCTTLFLVSTPSYSAVPDVDLKVLVISTGTPEQDIGLDLIDDMLDEMGVPYDVLNASHEQLTQDKLITGNKGNYNGIILTDASLYYTGPDNYLSSAFTLEEWKMLHQYEINFNVRESVLSGYPASGPYYKNSYDLDYGMDLDTVESRSSFSTTWQIPSDNKEIFEYVNRQNAFAVSDYSRMAHPANNSDGPSVTPILTDSETGKTLVSTIQYPDGREVLLSTITNAWYLVHSQVLAYEFLNYATQGVFIGSRKVYLAAHVDDLFIASELWDADANATPGDVSYRTTSNDIESIVAANNRLLEENPNLPDFKLDLVFNGGGASIGLPPVELTSSQDTYLHSRNKKYTYGAWSTAYISSSRYLKRRGLFNFDLPDDVNSPTDKATLTLTTKPIRHHSSSQNARGSICLVTQQWTESANWYRRSNHSWWSRYGGAYDRNHCVPYKENNGKITVDVTPLVNQWQSQGKPNFGLIMHAAWGYYNLVQVHTREASNANYRPQLTIEFAAQEEPLTATVLDNKHDFRFLSHTLTHRDMYTSSGATFDVAYEEIDENLKVWQQLDLPGYNNGSQVLVTGNHSGLEDAESSEDTYPLPELTPYPEGLNYELVYAMEALGIKYMASDSSRVNQDVEHFLPGSDIMLLPRYPTSVFYNVTNPVDLTDEYNYVFYERYLENGEDPCTINGAICQPRSYEQILAAEAETTLRHMLTYKSWPHYFHAANLHDYGDGATLQYDWLTAVTDKYNSVLNLPIINLDYFSIGEMSKEKLFAKEANVRGTWNRDNNTVTLISDKPATITITGVVSNDTYGGQYILKTNTDHYSETFTVDRLID</sequence>
<evidence type="ECO:0000313" key="2">
    <source>
        <dbReference type="EMBL" id="RJX75165.1"/>
    </source>
</evidence>
<reference evidence="2 3" key="1">
    <citation type="submission" date="2018-08" db="EMBL/GenBank/DDBJ databases">
        <title>Vibrio isolated from the Eastern China Marginal Seas.</title>
        <authorList>
            <person name="Li Y."/>
        </authorList>
    </citation>
    <scope>NUCLEOTIDE SEQUENCE [LARGE SCALE GENOMIC DNA]</scope>
    <source>
        <strain evidence="2 3">BEI233</strain>
    </source>
</reference>
<dbReference type="Pfam" id="PF25116">
    <property type="entry name" value="CBM87_Agd3"/>
    <property type="match status" value="1"/>
</dbReference>
<accession>A0A3A6QQX7</accession>
<gene>
    <name evidence="2" type="ORF">DZ860_00300</name>
</gene>
<dbReference type="AlphaFoldDB" id="A0A3A6QQX7"/>
<name>A0A3A6QQX7_9VIBR</name>
<dbReference type="Proteomes" id="UP000273252">
    <property type="component" value="Unassembled WGS sequence"/>
</dbReference>
<dbReference type="EMBL" id="QVMU01000001">
    <property type="protein sequence ID" value="RJX75165.1"/>
    <property type="molecule type" value="Genomic_DNA"/>
</dbReference>
<feature type="domain" description="Agd3 CBM87" evidence="1">
    <location>
        <begin position="33"/>
        <end position="178"/>
    </location>
</feature>
<protein>
    <recommendedName>
        <fullName evidence="1">Agd3 CBM87 domain-containing protein</fullName>
    </recommendedName>
</protein>
<comment type="caution">
    <text evidence="2">The sequence shown here is derived from an EMBL/GenBank/DDBJ whole genome shotgun (WGS) entry which is preliminary data.</text>
</comment>
<keyword evidence="3" id="KW-1185">Reference proteome</keyword>
<organism evidence="2 3">
    <name type="scientific">Vibrio sinensis</name>
    <dbReference type="NCBI Taxonomy" id="2302434"/>
    <lineage>
        <taxon>Bacteria</taxon>
        <taxon>Pseudomonadati</taxon>
        <taxon>Pseudomonadota</taxon>
        <taxon>Gammaproteobacteria</taxon>
        <taxon>Vibrionales</taxon>
        <taxon>Vibrionaceae</taxon>
        <taxon>Vibrio</taxon>
    </lineage>
</organism>
<proteinExistence type="predicted"/>
<dbReference type="OrthoDB" id="53191at2"/>
<evidence type="ECO:0000313" key="3">
    <source>
        <dbReference type="Proteomes" id="UP000273252"/>
    </source>
</evidence>
<evidence type="ECO:0000259" key="1">
    <source>
        <dbReference type="Pfam" id="PF25116"/>
    </source>
</evidence>
<dbReference type="InterPro" id="IPR056827">
    <property type="entry name" value="CBM87_Agd3"/>
</dbReference>